<name>A0ABD0JI11_9CAEN</name>
<comment type="caution">
    <text evidence="1">The sequence shown here is derived from an EMBL/GenBank/DDBJ whole genome shotgun (WGS) entry which is preliminary data.</text>
</comment>
<sequence>MTVPSIPGRHSVDWLIPTEKEFLSHQCTAHTFYSQGFDVTPWRHDCFASSNPCFENLQANSGLKQETGPGCFPPFPPCVFQISGLSLSGRQNQYGVWQMRRSTFGLLLILDLTWEQTYPGSLIPLELCGKSTSRVNTNHQIRRASGVFW</sequence>
<gene>
    <name evidence="1" type="ORF">BaRGS_00034209</name>
</gene>
<accession>A0ABD0JI11</accession>
<dbReference type="Proteomes" id="UP001519460">
    <property type="component" value="Unassembled WGS sequence"/>
</dbReference>
<evidence type="ECO:0000313" key="2">
    <source>
        <dbReference type="Proteomes" id="UP001519460"/>
    </source>
</evidence>
<reference evidence="1 2" key="1">
    <citation type="journal article" date="2023" name="Sci. Data">
        <title>Genome assembly of the Korean intertidal mud-creeper Batillaria attramentaria.</title>
        <authorList>
            <person name="Patra A.K."/>
            <person name="Ho P.T."/>
            <person name="Jun S."/>
            <person name="Lee S.J."/>
            <person name="Kim Y."/>
            <person name="Won Y.J."/>
        </authorList>
    </citation>
    <scope>NUCLEOTIDE SEQUENCE [LARGE SCALE GENOMIC DNA]</scope>
    <source>
        <strain evidence="1">Wonlab-2016</strain>
    </source>
</reference>
<organism evidence="1 2">
    <name type="scientific">Batillaria attramentaria</name>
    <dbReference type="NCBI Taxonomy" id="370345"/>
    <lineage>
        <taxon>Eukaryota</taxon>
        <taxon>Metazoa</taxon>
        <taxon>Spiralia</taxon>
        <taxon>Lophotrochozoa</taxon>
        <taxon>Mollusca</taxon>
        <taxon>Gastropoda</taxon>
        <taxon>Caenogastropoda</taxon>
        <taxon>Sorbeoconcha</taxon>
        <taxon>Cerithioidea</taxon>
        <taxon>Batillariidae</taxon>
        <taxon>Batillaria</taxon>
    </lineage>
</organism>
<dbReference type="EMBL" id="JACVVK020000433">
    <property type="protein sequence ID" value="KAK7474564.1"/>
    <property type="molecule type" value="Genomic_DNA"/>
</dbReference>
<evidence type="ECO:0000313" key="1">
    <source>
        <dbReference type="EMBL" id="KAK7474564.1"/>
    </source>
</evidence>
<keyword evidence="2" id="KW-1185">Reference proteome</keyword>
<dbReference type="AlphaFoldDB" id="A0ABD0JI11"/>
<protein>
    <submittedName>
        <fullName evidence="1">Uncharacterized protein</fullName>
    </submittedName>
</protein>
<proteinExistence type="predicted"/>